<evidence type="ECO:0000256" key="1">
    <source>
        <dbReference type="ARBA" id="ARBA00001713"/>
    </source>
</evidence>
<protein>
    <recommendedName>
        <fullName evidence="3">Ribose-5-phosphate isomerase A</fullName>
        <ecNumber evidence="3">5.3.1.6</ecNumber>
    </recommendedName>
    <alternativeName>
        <fullName evidence="3">Phosphoriboisomerase A</fullName>
        <shortName evidence="3">PRI</shortName>
    </alternativeName>
</protein>
<evidence type="ECO:0000313" key="4">
    <source>
        <dbReference type="EMBL" id="AMB98676.1"/>
    </source>
</evidence>
<evidence type="ECO:0000256" key="2">
    <source>
        <dbReference type="ARBA" id="ARBA00023235"/>
    </source>
</evidence>
<dbReference type="KEGG" id="auh:AWM75_01105"/>
<dbReference type="HAMAP" id="MF_00170">
    <property type="entry name" value="Rib_5P_isom_A"/>
    <property type="match status" value="1"/>
</dbReference>
<accession>A0A109RGH1</accession>
<dbReference type="EMBL" id="CP014163">
    <property type="protein sequence ID" value="AMB98676.1"/>
    <property type="molecule type" value="Genomic_DNA"/>
</dbReference>
<evidence type="ECO:0000313" key="5">
    <source>
        <dbReference type="Proteomes" id="UP000062260"/>
    </source>
</evidence>
<dbReference type="InterPro" id="IPR020672">
    <property type="entry name" value="Ribose5P_isomerase_typA_subgr"/>
</dbReference>
<dbReference type="EC" id="5.3.1.6" evidence="3"/>
<feature type="binding site" evidence="3">
    <location>
        <position position="121"/>
    </location>
    <ligand>
        <name>substrate</name>
    </ligand>
</feature>
<feature type="binding site" evidence="3">
    <location>
        <begin position="81"/>
        <end position="84"/>
    </location>
    <ligand>
        <name>substrate</name>
    </ligand>
</feature>
<feature type="binding site" evidence="3">
    <location>
        <begin position="25"/>
        <end position="28"/>
    </location>
    <ligand>
        <name>substrate</name>
    </ligand>
</feature>
<dbReference type="UniPathway" id="UPA00115">
    <property type="reaction ID" value="UER00412"/>
</dbReference>
<keyword evidence="5" id="KW-1185">Reference proteome</keyword>
<dbReference type="Pfam" id="PF06026">
    <property type="entry name" value="Rib_5-P_isom_A"/>
    <property type="match status" value="1"/>
</dbReference>
<dbReference type="GO" id="GO:0006014">
    <property type="term" value="P:D-ribose metabolic process"/>
    <property type="evidence" value="ECO:0007669"/>
    <property type="project" value="TreeGrafter"/>
</dbReference>
<name>A0A109RGH1_9LACT</name>
<dbReference type="GO" id="GO:0005829">
    <property type="term" value="C:cytosol"/>
    <property type="evidence" value="ECO:0007669"/>
    <property type="project" value="TreeGrafter"/>
</dbReference>
<dbReference type="NCBIfam" id="NF001924">
    <property type="entry name" value="PRK00702.1"/>
    <property type="match status" value="1"/>
</dbReference>
<proteinExistence type="inferred from homology"/>
<dbReference type="Gene3D" id="3.30.70.260">
    <property type="match status" value="1"/>
</dbReference>
<dbReference type="Gene3D" id="3.40.50.1360">
    <property type="match status" value="1"/>
</dbReference>
<keyword evidence="2 3" id="KW-0413">Isomerase</keyword>
<dbReference type="RefSeq" id="WP_067977335.1">
    <property type="nucleotide sequence ID" value="NZ_CP014163.1"/>
</dbReference>
<dbReference type="PANTHER" id="PTHR11934">
    <property type="entry name" value="RIBOSE-5-PHOSPHATE ISOMERASE"/>
    <property type="match status" value="1"/>
</dbReference>
<comment type="function">
    <text evidence="3">Catalyzes the reversible conversion of ribose-5-phosphate to ribulose 5-phosphate.</text>
</comment>
<dbReference type="OrthoDB" id="5870696at2"/>
<dbReference type="PANTHER" id="PTHR11934:SF0">
    <property type="entry name" value="RIBOSE-5-PHOSPHATE ISOMERASE"/>
    <property type="match status" value="1"/>
</dbReference>
<dbReference type="FunFam" id="3.40.50.1360:FF:000001">
    <property type="entry name" value="Ribose-5-phosphate isomerase A"/>
    <property type="match status" value="1"/>
</dbReference>
<gene>
    <name evidence="3" type="primary">rpiA</name>
    <name evidence="4" type="ORF">AWM75_01105</name>
</gene>
<comment type="subunit">
    <text evidence="3">Homodimer.</text>
</comment>
<comment type="pathway">
    <text evidence="3">Carbohydrate degradation; pentose phosphate pathway; D-ribose 5-phosphate from D-ribulose 5-phosphate (non-oxidative stage): step 1/1.</text>
</comment>
<feature type="binding site" evidence="3">
    <location>
        <begin position="94"/>
        <end position="97"/>
    </location>
    <ligand>
        <name>substrate</name>
    </ligand>
</feature>
<dbReference type="CDD" id="cd01398">
    <property type="entry name" value="RPI_A"/>
    <property type="match status" value="1"/>
</dbReference>
<dbReference type="InterPro" id="IPR004788">
    <property type="entry name" value="Ribose5P_isomerase_type_A"/>
</dbReference>
<reference evidence="4 5" key="1">
    <citation type="journal article" date="2016" name="Genome Announc.">
        <title>Complete Genome Sequences of Aerococcus christensenii CCUG 28831T, Aerococcus sanguinicola CCUG 43001T, Aerococcus urinae CCUG 36881T, Aerococcus urinaeequi CCUG 28094T, Aerococcus urinaehominis CCUG 42038 BT, and Aerococcus viridans CCUG 4311T.</title>
        <authorList>
            <person name="Carkaci D."/>
            <person name="Dargis R."/>
            <person name="Nielsen X.C."/>
            <person name="Skovgaard O."/>
            <person name="Fuursted K."/>
            <person name="Christensen J.J."/>
        </authorList>
    </citation>
    <scope>NUCLEOTIDE SEQUENCE [LARGE SCALE GENOMIC DNA]</scope>
    <source>
        <strain evidence="4 5">CCUG42038B</strain>
    </source>
</reference>
<dbReference type="InterPro" id="IPR037171">
    <property type="entry name" value="NagB/RpiA_transferase-like"/>
</dbReference>
<dbReference type="GO" id="GO:0004751">
    <property type="term" value="F:ribose-5-phosphate isomerase activity"/>
    <property type="evidence" value="ECO:0007669"/>
    <property type="project" value="UniProtKB-UniRule"/>
</dbReference>
<comment type="similarity">
    <text evidence="3">Belongs to the ribose 5-phosphate isomerase family.</text>
</comment>
<feature type="active site" description="Proton acceptor" evidence="3">
    <location>
        <position position="103"/>
    </location>
</feature>
<sequence>MKAKQIVGQAAAKYVKDGMILGLGTGSTAYYFVAELGRMVKEEGLKVTGVATSNRTADQARELGIPLKSVDEVDRIDLTVDGADEFDPQLNGIKGGGGALLIEKIVATYSDQVIWITDDSKKVNQLGAFPLPVEVIKEGSQQLYQLFADRGYQPSIRLDEAGNKYRTDNDNYIIDLALEKIDNPDQLAQELINLVGVVEHGLFIDICQRVIYADNGGHIVELER</sequence>
<dbReference type="Proteomes" id="UP000062260">
    <property type="component" value="Chromosome"/>
</dbReference>
<dbReference type="SUPFAM" id="SSF75445">
    <property type="entry name" value="D-ribose-5-phosphate isomerase (RpiA), lid domain"/>
    <property type="match status" value="1"/>
</dbReference>
<comment type="catalytic activity">
    <reaction evidence="1 3">
        <text>aldehydo-D-ribose 5-phosphate = D-ribulose 5-phosphate</text>
        <dbReference type="Rhea" id="RHEA:14657"/>
        <dbReference type="ChEBI" id="CHEBI:58121"/>
        <dbReference type="ChEBI" id="CHEBI:58273"/>
        <dbReference type="EC" id="5.3.1.6"/>
    </reaction>
</comment>
<dbReference type="NCBIfam" id="TIGR00021">
    <property type="entry name" value="rpiA"/>
    <property type="match status" value="1"/>
</dbReference>
<dbReference type="STRING" id="128944.AWM75_01105"/>
<dbReference type="AlphaFoldDB" id="A0A109RGH1"/>
<dbReference type="SUPFAM" id="SSF100950">
    <property type="entry name" value="NagB/RpiA/CoA transferase-like"/>
    <property type="match status" value="1"/>
</dbReference>
<evidence type="ECO:0000256" key="3">
    <source>
        <dbReference type="HAMAP-Rule" id="MF_00170"/>
    </source>
</evidence>
<organism evidence="4 5">
    <name type="scientific">Aerococcus urinaehominis</name>
    <dbReference type="NCBI Taxonomy" id="128944"/>
    <lineage>
        <taxon>Bacteria</taxon>
        <taxon>Bacillati</taxon>
        <taxon>Bacillota</taxon>
        <taxon>Bacilli</taxon>
        <taxon>Lactobacillales</taxon>
        <taxon>Aerococcaceae</taxon>
        <taxon>Aerococcus</taxon>
    </lineage>
</organism>
<reference evidence="5" key="2">
    <citation type="submission" date="2016-01" db="EMBL/GenBank/DDBJ databases">
        <title>Six Aerococcus type strain genome sequencing and assembly using PacBio and Illumina Hiseq.</title>
        <authorList>
            <person name="Carkaci D."/>
            <person name="Dargis R."/>
            <person name="Nielsen X.C."/>
            <person name="Skovgaard O."/>
            <person name="Fuursted K."/>
            <person name="Christensen J.J."/>
        </authorList>
    </citation>
    <scope>NUCLEOTIDE SEQUENCE [LARGE SCALE GENOMIC DNA]</scope>
    <source>
        <strain evidence="5">CCUG42038B</strain>
    </source>
</reference>
<dbReference type="GO" id="GO:0009052">
    <property type="term" value="P:pentose-phosphate shunt, non-oxidative branch"/>
    <property type="evidence" value="ECO:0007669"/>
    <property type="project" value="UniProtKB-UniRule"/>
</dbReference>